<name>A0A1G6HST2_9BACT</name>
<evidence type="ECO:0000313" key="3">
    <source>
        <dbReference type="Proteomes" id="UP000199452"/>
    </source>
</evidence>
<proteinExistence type="predicted"/>
<sequence length="103" mass="11659">MKKYIISIASLVASILCLVIISCINHEISIAYKLAVGKTKALFGLTELTYTYKYYFLAIGIISLTLALIAKKRKENKTLTRVTIYMSLIAIVIVFIPIWRLMI</sequence>
<dbReference type="AlphaFoldDB" id="A0A1G6HST2"/>
<keyword evidence="1" id="KW-1133">Transmembrane helix</keyword>
<keyword evidence="1" id="KW-0472">Membrane</keyword>
<dbReference type="PROSITE" id="PS51257">
    <property type="entry name" value="PROKAR_LIPOPROTEIN"/>
    <property type="match status" value="1"/>
</dbReference>
<protein>
    <recommendedName>
        <fullName evidence="4">Lipoprotein</fullName>
    </recommendedName>
</protein>
<feature type="transmembrane region" description="Helical" evidence="1">
    <location>
        <begin position="82"/>
        <end position="102"/>
    </location>
</feature>
<organism evidence="2 3">
    <name type="scientific">Williamwhitmania taraxaci</name>
    <dbReference type="NCBI Taxonomy" id="1640674"/>
    <lineage>
        <taxon>Bacteria</taxon>
        <taxon>Pseudomonadati</taxon>
        <taxon>Bacteroidota</taxon>
        <taxon>Bacteroidia</taxon>
        <taxon>Bacteroidales</taxon>
        <taxon>Williamwhitmaniaceae</taxon>
        <taxon>Williamwhitmania</taxon>
    </lineage>
</organism>
<dbReference type="EMBL" id="FMYP01000013">
    <property type="protein sequence ID" value="SDB97208.1"/>
    <property type="molecule type" value="Genomic_DNA"/>
</dbReference>
<dbReference type="OrthoDB" id="9991888at2"/>
<keyword evidence="1" id="KW-0812">Transmembrane</keyword>
<gene>
    <name evidence="2" type="ORF">SAMN05216323_10135</name>
</gene>
<feature type="transmembrane region" description="Helical" evidence="1">
    <location>
        <begin position="12"/>
        <end position="32"/>
    </location>
</feature>
<keyword evidence="3" id="KW-1185">Reference proteome</keyword>
<dbReference type="Proteomes" id="UP000199452">
    <property type="component" value="Unassembled WGS sequence"/>
</dbReference>
<evidence type="ECO:0008006" key="4">
    <source>
        <dbReference type="Google" id="ProtNLM"/>
    </source>
</evidence>
<evidence type="ECO:0000313" key="2">
    <source>
        <dbReference type="EMBL" id="SDB97208.1"/>
    </source>
</evidence>
<dbReference type="RefSeq" id="WP_092436533.1">
    <property type="nucleotide sequence ID" value="NZ_FMYP01000013.1"/>
</dbReference>
<reference evidence="2 3" key="1">
    <citation type="submission" date="2016-09" db="EMBL/GenBank/DDBJ databases">
        <authorList>
            <person name="Capua I."/>
            <person name="De Benedictis P."/>
            <person name="Joannis T."/>
            <person name="Lombin L.H."/>
            <person name="Cattoli G."/>
        </authorList>
    </citation>
    <scope>NUCLEOTIDE SEQUENCE [LARGE SCALE GENOMIC DNA]</scope>
    <source>
        <strain evidence="2 3">A7P-90m</strain>
    </source>
</reference>
<accession>A0A1G6HST2</accession>
<dbReference type="STRING" id="1640674.SAMN05216323_10135"/>
<feature type="transmembrane region" description="Helical" evidence="1">
    <location>
        <begin position="52"/>
        <end position="70"/>
    </location>
</feature>
<evidence type="ECO:0000256" key="1">
    <source>
        <dbReference type="SAM" id="Phobius"/>
    </source>
</evidence>